<name>A0A813K2D4_POLGL</name>
<feature type="compositionally biased region" description="Polar residues" evidence="2">
    <location>
        <begin position="166"/>
        <end position="177"/>
    </location>
</feature>
<dbReference type="EMBL" id="CAJNNW010027571">
    <property type="protein sequence ID" value="CAE8692067.1"/>
    <property type="molecule type" value="Genomic_DNA"/>
</dbReference>
<reference evidence="3" key="1">
    <citation type="submission" date="2021-02" db="EMBL/GenBank/DDBJ databases">
        <authorList>
            <person name="Dougan E. K."/>
            <person name="Rhodes N."/>
            <person name="Thang M."/>
            <person name="Chan C."/>
        </authorList>
    </citation>
    <scope>NUCLEOTIDE SEQUENCE</scope>
</reference>
<dbReference type="AlphaFoldDB" id="A0A813K2D4"/>
<evidence type="ECO:0000313" key="3">
    <source>
        <dbReference type="EMBL" id="CAE8692067.1"/>
    </source>
</evidence>
<gene>
    <name evidence="3" type="ORF">PGLA2088_LOCUS27711</name>
</gene>
<keyword evidence="1" id="KW-0175">Coiled coil</keyword>
<dbReference type="Proteomes" id="UP000626109">
    <property type="component" value="Unassembled WGS sequence"/>
</dbReference>
<comment type="caution">
    <text evidence="3">The sequence shown here is derived from an EMBL/GenBank/DDBJ whole genome shotgun (WGS) entry which is preliminary data.</text>
</comment>
<feature type="region of interest" description="Disordered" evidence="2">
    <location>
        <begin position="152"/>
        <end position="177"/>
    </location>
</feature>
<evidence type="ECO:0000256" key="2">
    <source>
        <dbReference type="SAM" id="MobiDB-lite"/>
    </source>
</evidence>
<evidence type="ECO:0000313" key="4">
    <source>
        <dbReference type="Proteomes" id="UP000626109"/>
    </source>
</evidence>
<feature type="non-terminal residue" evidence="3">
    <location>
        <position position="1"/>
    </location>
</feature>
<sequence length="177" mass="18368">VEMLKRIGLDASLEGGLPVALKAKPSERGPFAEKVVAYSEGLLTKHVAAVEAKLGGMEVEAGNRGKAVEDAEVTLAASVQAKEHAQESLAAAGAELAQKEKELAAAKKAEKALEPSSKKLGATLEEAKEKLEAIQALAAKFQLLCEKEAEPAEPVLPAMEPMGSDEAQTAAESAPQS</sequence>
<proteinExistence type="predicted"/>
<accession>A0A813K2D4</accession>
<feature type="coiled-coil region" evidence="1">
    <location>
        <begin position="82"/>
        <end position="144"/>
    </location>
</feature>
<protein>
    <submittedName>
        <fullName evidence="3">Uncharacterized protein</fullName>
    </submittedName>
</protein>
<evidence type="ECO:0000256" key="1">
    <source>
        <dbReference type="SAM" id="Coils"/>
    </source>
</evidence>
<organism evidence="3 4">
    <name type="scientific">Polarella glacialis</name>
    <name type="common">Dinoflagellate</name>
    <dbReference type="NCBI Taxonomy" id="89957"/>
    <lineage>
        <taxon>Eukaryota</taxon>
        <taxon>Sar</taxon>
        <taxon>Alveolata</taxon>
        <taxon>Dinophyceae</taxon>
        <taxon>Suessiales</taxon>
        <taxon>Suessiaceae</taxon>
        <taxon>Polarella</taxon>
    </lineage>
</organism>